<sequence length="273" mass="31161">MEKIFLAFFLFAVLGCAGNRAESSPSGDSGCDDCGEQGELELEIHDEKGYVEINPDAMKMWNASAVLGSFPSQKIVAECPEENKICHSFSDDAVDFDLAHFEDSLIETRFSKMQHEEMLEGLRIPDADSLEMRKRMAAILDAHFADGKSLKDLSPWEERADFPIVYSAFNREVSPQLKKKLQEIFKKYRVRYVSIPVYVQVSIRPKLGKKGGFVWKSLWTLWDVRLGELVFLNYQEFIAETTSRIPPERGWAKPFAERLGKALSRDPKTIENH</sequence>
<protein>
    <recommendedName>
        <fullName evidence="3">Lipoprotein</fullName>
    </recommendedName>
</protein>
<name>A0ABX5LNI6_9BACT</name>
<comment type="caution">
    <text evidence="1">The sequence shown here is derived from an EMBL/GenBank/DDBJ whole genome shotgun (WGS) entry which is preliminary data.</text>
</comment>
<organism evidence="1 2">
    <name type="scientific">Hallerella porci</name>
    <dbReference type="NCBI Taxonomy" id="1945871"/>
    <lineage>
        <taxon>Bacteria</taxon>
        <taxon>Pseudomonadati</taxon>
        <taxon>Fibrobacterota</taxon>
        <taxon>Fibrobacteria</taxon>
        <taxon>Fibrobacterales</taxon>
        <taxon>Fibrobacteraceae</taxon>
        <taxon>Hallerella</taxon>
    </lineage>
</organism>
<accession>A0ABX5LNI6</accession>
<dbReference type="RefSeq" id="WP_106198360.1">
    <property type="nucleotide sequence ID" value="NZ_JAXEIU010000015.1"/>
</dbReference>
<evidence type="ECO:0000313" key="2">
    <source>
        <dbReference type="Proteomes" id="UP000245523"/>
    </source>
</evidence>
<gene>
    <name evidence="1" type="ORF">B0H50_10111</name>
</gene>
<keyword evidence="2" id="KW-1185">Reference proteome</keyword>
<reference evidence="1 2" key="1">
    <citation type="submission" date="2018-05" db="EMBL/GenBank/DDBJ databases">
        <title>Animal gut microbial communities from fecal samples from Wisconsin, USA.</title>
        <authorList>
            <person name="Neumann A."/>
        </authorList>
    </citation>
    <scope>NUCLEOTIDE SEQUENCE [LARGE SCALE GENOMIC DNA]</scope>
    <source>
        <strain evidence="1 2">UWS4</strain>
    </source>
</reference>
<proteinExistence type="predicted"/>
<evidence type="ECO:0008006" key="3">
    <source>
        <dbReference type="Google" id="ProtNLM"/>
    </source>
</evidence>
<evidence type="ECO:0000313" key="1">
    <source>
        <dbReference type="EMBL" id="PWL04000.1"/>
    </source>
</evidence>
<dbReference type="Proteomes" id="UP000245523">
    <property type="component" value="Unassembled WGS sequence"/>
</dbReference>
<dbReference type="EMBL" id="QGHD01000001">
    <property type="protein sequence ID" value="PWL04000.1"/>
    <property type="molecule type" value="Genomic_DNA"/>
</dbReference>
<dbReference type="PROSITE" id="PS51257">
    <property type="entry name" value="PROKAR_LIPOPROTEIN"/>
    <property type="match status" value="1"/>
</dbReference>